<organism evidence="2 3">
    <name type="scientific">Paraburkholderia bryophila</name>
    <dbReference type="NCBI Taxonomy" id="420952"/>
    <lineage>
        <taxon>Bacteria</taxon>
        <taxon>Pseudomonadati</taxon>
        <taxon>Pseudomonadota</taxon>
        <taxon>Betaproteobacteria</taxon>
        <taxon>Burkholderiales</taxon>
        <taxon>Burkholderiaceae</taxon>
        <taxon>Paraburkholderia</taxon>
    </lineage>
</organism>
<name>A0A7Z0B8X1_9BURK</name>
<dbReference type="AlphaFoldDB" id="A0A7Z0B8X1"/>
<keyword evidence="3" id="KW-1185">Reference proteome</keyword>
<feature type="region of interest" description="Disordered" evidence="1">
    <location>
        <begin position="1"/>
        <end position="38"/>
    </location>
</feature>
<sequence>MSKGSGSKGGQGAGGQSAARRRVAVETAQPTGSSTVIG</sequence>
<feature type="compositionally biased region" description="Polar residues" evidence="1">
    <location>
        <begin position="28"/>
        <end position="38"/>
    </location>
</feature>
<accession>A0A7Z0B8X1</accession>
<dbReference type="EMBL" id="JACCAS010000002">
    <property type="protein sequence ID" value="NYH26061.1"/>
    <property type="molecule type" value="Genomic_DNA"/>
</dbReference>
<reference evidence="2 3" key="1">
    <citation type="submission" date="2020-07" db="EMBL/GenBank/DDBJ databases">
        <title>Exploring microbial biodiversity for novel pathways involved in the catabolism of aromatic compounds derived from lignin.</title>
        <authorList>
            <person name="Elkins J."/>
        </authorList>
    </citation>
    <scope>NUCLEOTIDE SEQUENCE [LARGE SCALE GENOMIC DNA]</scope>
    <source>
        <strain evidence="2 3">H2C3C</strain>
    </source>
</reference>
<evidence type="ECO:0000313" key="2">
    <source>
        <dbReference type="EMBL" id="NYH26061.1"/>
    </source>
</evidence>
<comment type="caution">
    <text evidence="2">The sequence shown here is derived from an EMBL/GenBank/DDBJ whole genome shotgun (WGS) entry which is preliminary data.</text>
</comment>
<protein>
    <submittedName>
        <fullName evidence="2">Uncharacterized protein</fullName>
    </submittedName>
</protein>
<dbReference type="Proteomes" id="UP000540929">
    <property type="component" value="Unassembled WGS sequence"/>
</dbReference>
<feature type="compositionally biased region" description="Gly residues" evidence="1">
    <location>
        <begin position="1"/>
        <end position="15"/>
    </location>
</feature>
<gene>
    <name evidence="2" type="ORF">GGD40_005632</name>
</gene>
<evidence type="ECO:0000256" key="1">
    <source>
        <dbReference type="SAM" id="MobiDB-lite"/>
    </source>
</evidence>
<proteinExistence type="predicted"/>
<evidence type="ECO:0000313" key="3">
    <source>
        <dbReference type="Proteomes" id="UP000540929"/>
    </source>
</evidence>